<accession>A0ACC2FBB6</accession>
<dbReference type="Proteomes" id="UP001157502">
    <property type="component" value="Chromosome 30"/>
</dbReference>
<dbReference type="EMBL" id="CM055757">
    <property type="protein sequence ID" value="KAJ7988686.1"/>
    <property type="molecule type" value="Genomic_DNA"/>
</dbReference>
<evidence type="ECO:0000313" key="2">
    <source>
        <dbReference type="Proteomes" id="UP001157502"/>
    </source>
</evidence>
<protein>
    <submittedName>
        <fullName evidence="1">Uncharacterized protein</fullName>
    </submittedName>
</protein>
<reference evidence="1" key="1">
    <citation type="submission" date="2021-05" db="EMBL/GenBank/DDBJ databases">
        <authorList>
            <person name="Pan Q."/>
            <person name="Jouanno E."/>
            <person name="Zahm M."/>
            <person name="Klopp C."/>
            <person name="Cabau C."/>
            <person name="Louis A."/>
            <person name="Berthelot C."/>
            <person name="Parey E."/>
            <person name="Roest Crollius H."/>
            <person name="Montfort J."/>
            <person name="Robinson-Rechavi M."/>
            <person name="Bouchez O."/>
            <person name="Lampietro C."/>
            <person name="Lopez Roques C."/>
            <person name="Donnadieu C."/>
            <person name="Postlethwait J."/>
            <person name="Bobe J."/>
            <person name="Dillon D."/>
            <person name="Chandos A."/>
            <person name="von Hippel F."/>
            <person name="Guiguen Y."/>
        </authorList>
    </citation>
    <scope>NUCLEOTIDE SEQUENCE</scope>
    <source>
        <strain evidence="1">YG-Jan2019</strain>
    </source>
</reference>
<comment type="caution">
    <text evidence="1">The sequence shown here is derived from an EMBL/GenBank/DDBJ whole genome shotgun (WGS) entry which is preliminary data.</text>
</comment>
<organism evidence="1 2">
    <name type="scientific">Dallia pectoralis</name>
    <name type="common">Alaska blackfish</name>
    <dbReference type="NCBI Taxonomy" id="75939"/>
    <lineage>
        <taxon>Eukaryota</taxon>
        <taxon>Metazoa</taxon>
        <taxon>Chordata</taxon>
        <taxon>Craniata</taxon>
        <taxon>Vertebrata</taxon>
        <taxon>Euteleostomi</taxon>
        <taxon>Actinopterygii</taxon>
        <taxon>Neopterygii</taxon>
        <taxon>Teleostei</taxon>
        <taxon>Protacanthopterygii</taxon>
        <taxon>Esociformes</taxon>
        <taxon>Umbridae</taxon>
        <taxon>Dallia</taxon>
    </lineage>
</organism>
<sequence length="2367" mass="263699">MRQQALAIGAEVVPINITGESFERQASFRRAVSNTDTLSRRPRNKLTRRQTITGIPESKPTEGCGESVVLPGQYSTLGRTGRVNTAMLQFPVIQLNTTSNTPEAELMKEEKSREENHRVVKPSVRRIRAQRGEGISSLMASLTPILTPNPSLMPQPQSPPSLTLTRSPSQESVSLEGDDGEGFYSLFCQDTMSSLSSQSSCLSTTYSTLCDTESCSMEQEFQSHSREDWNSRSQSRSTSVSEDWSYKLILPSSHSSPLHPLSSPSQTDCSSLHSEDSDITKHAPLHGMKSQSHSCISADFGSNNSPHGCQVHNRLSSGSLSHSISLRKSKKPPPPPTRSTSLCLKPSQWKPPGNNINSISSRPDCKEEAVQRSLQTPSLEPISPTLSPGLFGDPWVPRCSSLSSLETGDKGIADTTMQFPYFQSFHQQTNTGKNQNYTTSPHLQQPLNVASVPRSASSGGVSLPSRPNSCHQIVASANIHQSPACSTSSGYSSQCNTPTTSLPRTPSSPLTSSSSLPFTASSSLSYTIYSTLPRTHSNKESPKPLIPERKSSVLSSPSSSFSSTSSLSSITSSDSARCPPLPPPPPLPCSNTPQPPPAPPPSYQSLPLQQSLHSPPPCPFPPTHPPPSYTYAVQRAQPHPFFFPVTPVNCVVTGFPPPPSPEHAQDADLSNIFPPPPPPPPPPYTDNPSFCSHVLANSRRAIKIQTDSQTEPELHIQRTTKTLREFQPEPEFTIQRSTKLQMETKLDPETASPLLKFYHSKYYVPELPPKHYHQECCHSESHQKSGCPEPKQESCSPESHQKSAAQEHNQKSFCPEAHLESCPPEPKQESCSPESQLESSIQDVKADKDPRQTQHAQVSFTELETSEPQEIWVMQKNNRDDLTDRIWQMGTMKDMRGKEEEDNEKSGETNDEDSSDSGSLLLDERRHSLSSGLSSDSLKGTLQVPNSVIHNEVAGGRDEGFGLNAEGVSSSTGALSSREDKCNITSAMVTPARARTTEDLFAAIHKSKRKVLGRVKSAEDPCCVFPIPSSSGSSFVNPMTSREPNIDPRKPLEVIGFRKVRRSGVNSSSESFKALLLKKGSCCDPAARISAAERLRSTAPSHQRPPQNQSSQSQIHRRFASRSRLHSSPMTAILERDGEEEDTATESETLAKNVGLADDSYKTFGLVNLTEGQDKTTNGSFDWLDRRTVKINNMLFSSPFALFLGSMTTLWDDRYTSKREICLLNEGSNWRDQTHVSMRSDHSMGRPIYFKEGDLFSEREPVQHLTSSGIKFGIWRRNNTPETKKTRKLLKQKSTASKMSGSEDREEGTTSSERKRHRFQQERPDSPVPSCVSMKSEHSMGRPIYFKEGDLSPERGLLKQESTASKMSGSEDREEGTTASERKRHRFQQERPDSPVPSCVSMKSDHSMGRPIYFKEGDLSPERGRFQHVKSAQIKLQNFLKSHQDIKTQLKQKYQHISEGNQGKITKVNEIYTELYITQSGNGWVSKEHEVRQIEMAFKRENKQEITIKCNDIFKPVKSDYIKRRSLRNLTKGIAGIGKTVSVQKVILDWAVGEANQDIHFMFPLPFRDLNKLKGQYSLMELISFYFPELKEIDSIEGGETKTVLILDSLDECRLPLDFKNNPKCSDVTESASVDVLLTNLIEGNLFPSALLWITTRPAAANRIPPECVDQVTEIRGFNEPQKEEYFRKKIKNPCLAKKIFKHIKSSRTLHIMCHIPVFCWISATVLETVLKQEEMDEIPTSLVQMYSHFILIQTSRKKYKEATETNLKKPSQTAKEMILKLSRLAFQELQKGNLIFYEEDLRECGIDVTEASQYSALCTEIFIAESGLFQEKVFSFVHFSIQEFLAAVHALESCLGKEEHVFHPKADTLLQHDDRKDDGDDDDYEARKPDKLYDLYRRAVDQALSSENGHLDLFLRFLLGLSLKSNQDLLQGILTQTGCTAQQNKGTFKKTEKYLSDKIKEETSPERTINLFHCLNELGANSLVEDMQSSLRSGILSETKLKPHQCSALAYLLLMLEEVLDEFDLKRYNTSEEGIQRLLPVVKNCKRARLDSCNLNFESSKTLGSVLQTPNCLLEELDISYNHMEDRGVTWLCAGLTSPFCNIQTVVLAGCKLTSKSCKTLTSVLLTSNCLLKELDISYNHLEDRGVELLCSGLTSPVCKIQTLVLGHCGLTEVCCSYLASVLRSPNSHMKKLELRDNDLKDSGVIQLSAGLEDPNCKLHALGLSGCLVTERGCDSLAAALRSNPSNLNELDLSYNHLRASDMKLSVGLYDPQWRLEKVSIDHGGEHRLKSGPRKYPCHLTLDPNTACNVCEISQEGNDHRRKVIPVLLRTMFSSSQCPHPSLRHSSTLSNLHVIIQSPSDFKGSS</sequence>
<gene>
    <name evidence="1" type="ORF">DPEC_G00311810</name>
</gene>
<name>A0ACC2FBB6_DALPE</name>
<proteinExistence type="predicted"/>
<keyword evidence="2" id="KW-1185">Reference proteome</keyword>
<evidence type="ECO:0000313" key="1">
    <source>
        <dbReference type="EMBL" id="KAJ7988686.1"/>
    </source>
</evidence>